<proteinExistence type="predicted"/>
<keyword evidence="2" id="KW-1185">Reference proteome</keyword>
<reference evidence="1 2" key="1">
    <citation type="submission" date="2022-03" db="EMBL/GenBank/DDBJ databases">
        <title>Genomic Encyclopedia of Type Strains, Phase III (KMG-III): the genomes of soil and plant-associated and newly described type strains.</title>
        <authorList>
            <person name="Whitman W."/>
        </authorList>
    </citation>
    <scope>NUCLEOTIDE SEQUENCE [LARGE SCALE GENOMIC DNA]</scope>
    <source>
        <strain evidence="1 2">BSker1</strain>
    </source>
</reference>
<organism evidence="1 2">
    <name type="scientific">Natronospira proteinivora</name>
    <dbReference type="NCBI Taxonomy" id="1807133"/>
    <lineage>
        <taxon>Bacteria</taxon>
        <taxon>Pseudomonadati</taxon>
        <taxon>Pseudomonadota</taxon>
        <taxon>Gammaproteobacteria</taxon>
        <taxon>Natronospirales</taxon>
        <taxon>Natronospiraceae</taxon>
        <taxon>Natronospira</taxon>
    </lineage>
</organism>
<comment type="caution">
    <text evidence="1">The sequence shown here is derived from an EMBL/GenBank/DDBJ whole genome shotgun (WGS) entry which is preliminary data.</text>
</comment>
<evidence type="ECO:0000313" key="2">
    <source>
        <dbReference type="Proteomes" id="UP001523550"/>
    </source>
</evidence>
<dbReference type="EMBL" id="JALJYF010000001">
    <property type="protein sequence ID" value="MCP1727171.1"/>
    <property type="molecule type" value="Genomic_DNA"/>
</dbReference>
<gene>
    <name evidence="1" type="ORF">J2T60_001136</name>
</gene>
<dbReference type="RefSeq" id="WP_253446649.1">
    <property type="nucleotide sequence ID" value="NZ_JALJYF010000001.1"/>
</dbReference>
<protein>
    <submittedName>
        <fullName evidence="1">Uncharacterized protein</fullName>
    </submittedName>
</protein>
<dbReference type="Proteomes" id="UP001523550">
    <property type="component" value="Unassembled WGS sequence"/>
</dbReference>
<sequence>MDLNQFANRLLERFSGPISQQVFIRIQSDPVLMREYFSLVKEHGVTEVNAYIADRIREGMETQAA</sequence>
<name>A0ABT1G7H4_9GAMM</name>
<accession>A0ABT1G7H4</accession>
<evidence type="ECO:0000313" key="1">
    <source>
        <dbReference type="EMBL" id="MCP1727171.1"/>
    </source>
</evidence>